<dbReference type="PANTHER" id="PTHR12526">
    <property type="entry name" value="GLYCOSYLTRANSFERASE"/>
    <property type="match status" value="1"/>
</dbReference>
<sequence>MKIAFIYDCAYPWVKGGAEKRIYEIGKRLAMRGHEVHFFCLKWWEGKNKIQKDGIYYHGVGEKVQLYKNGKRSINEGLYFGLKILTSFKGDADIIDCQQSPYFPCFSAKLHSLNKKASFFITWYEIWDDYWFEYFGKKGLFGLLVEKFVSKIPHIPIAISERIKNDMIKYLGMPENLIKVVPNGVDFHKIRKVAPKDENLDIVYVGRLISHKNVDVLLKAIALLKNRIPDIKCGIIGNGPEKEHLIGLSKKLDISNNVKFFGFIEKDEEVYSYMKSSKIFVLPSTREGFPNTILEANSCGLPAIIVRHEKNAGTGVVKEGYNGFIVDLSPEEIADRISNLLENDLSNLKRNALEFAKKHDWNIIVNKIEKIYKESL</sequence>
<reference evidence="3 4" key="1">
    <citation type="submission" date="2018-06" db="EMBL/GenBank/DDBJ databases">
        <title>Draft genome sequence of hyperthermophilic methanogen Methanothermobacter tenebrarum sp. MCM-B 1447.</title>
        <authorList>
            <person name="Pore S.D."/>
            <person name="Dagar S."/>
            <person name="Dhakephalkar P.K."/>
        </authorList>
    </citation>
    <scope>NUCLEOTIDE SEQUENCE [LARGE SCALE GENOMIC DNA]</scope>
    <source>
        <strain evidence="3 4">MCM B 1447</strain>
    </source>
</reference>
<dbReference type="Pfam" id="PF13439">
    <property type="entry name" value="Glyco_transf_4"/>
    <property type="match status" value="1"/>
</dbReference>
<dbReference type="Gene3D" id="3.40.50.2000">
    <property type="entry name" value="Glycogen Phosphorylase B"/>
    <property type="match status" value="2"/>
</dbReference>
<dbReference type="InterPro" id="IPR001296">
    <property type="entry name" value="Glyco_trans_1"/>
</dbReference>
<evidence type="ECO:0000313" key="4">
    <source>
        <dbReference type="Proteomes" id="UP000249782"/>
    </source>
</evidence>
<proteinExistence type="predicted"/>
<feature type="domain" description="Glycosyl transferase family 1" evidence="1">
    <location>
        <begin position="190"/>
        <end position="357"/>
    </location>
</feature>
<gene>
    <name evidence="3" type="ORF">DPC56_01220</name>
</gene>
<dbReference type="SUPFAM" id="SSF53756">
    <property type="entry name" value="UDP-Glycosyltransferase/glycogen phosphorylase"/>
    <property type="match status" value="1"/>
</dbReference>
<accession>A0A328PJS3</accession>
<keyword evidence="4" id="KW-1185">Reference proteome</keyword>
<dbReference type="RefSeq" id="WP_112093297.1">
    <property type="nucleotide sequence ID" value="NZ_QLOE01000001.1"/>
</dbReference>
<evidence type="ECO:0000259" key="1">
    <source>
        <dbReference type="Pfam" id="PF00534"/>
    </source>
</evidence>
<dbReference type="EMBL" id="QLOE01000001">
    <property type="protein sequence ID" value="RAO79986.1"/>
    <property type="molecule type" value="Genomic_DNA"/>
</dbReference>
<name>A0A328PJS3_9EURY</name>
<dbReference type="PANTHER" id="PTHR12526:SF630">
    <property type="entry name" value="GLYCOSYLTRANSFERASE"/>
    <property type="match status" value="1"/>
</dbReference>
<organism evidence="3 4">
    <name type="scientific">Methanothermobacter tenebrarum</name>
    <dbReference type="NCBI Taxonomy" id="680118"/>
    <lineage>
        <taxon>Archaea</taxon>
        <taxon>Methanobacteriati</taxon>
        <taxon>Methanobacteriota</taxon>
        <taxon>Methanomada group</taxon>
        <taxon>Methanobacteria</taxon>
        <taxon>Methanobacteriales</taxon>
        <taxon>Methanobacteriaceae</taxon>
        <taxon>Methanothermobacter</taxon>
    </lineage>
</organism>
<dbReference type="CDD" id="cd03801">
    <property type="entry name" value="GT4_PimA-like"/>
    <property type="match status" value="1"/>
</dbReference>
<feature type="domain" description="Glycosyltransferase subfamily 4-like N-terminal" evidence="2">
    <location>
        <begin position="16"/>
        <end position="187"/>
    </location>
</feature>
<dbReference type="AlphaFoldDB" id="A0A328PJS3"/>
<dbReference type="OrthoDB" id="132546at2157"/>
<evidence type="ECO:0000259" key="2">
    <source>
        <dbReference type="Pfam" id="PF13439"/>
    </source>
</evidence>
<keyword evidence="3" id="KW-0808">Transferase</keyword>
<comment type="caution">
    <text evidence="3">The sequence shown here is derived from an EMBL/GenBank/DDBJ whole genome shotgun (WGS) entry which is preliminary data.</text>
</comment>
<dbReference type="Pfam" id="PF00534">
    <property type="entry name" value="Glycos_transf_1"/>
    <property type="match status" value="1"/>
</dbReference>
<protein>
    <submittedName>
        <fullName evidence="3">Glycosyltransferase family 1 protein</fullName>
    </submittedName>
</protein>
<dbReference type="GO" id="GO:0016757">
    <property type="term" value="F:glycosyltransferase activity"/>
    <property type="evidence" value="ECO:0007669"/>
    <property type="project" value="InterPro"/>
</dbReference>
<evidence type="ECO:0000313" key="3">
    <source>
        <dbReference type="EMBL" id="RAO79986.1"/>
    </source>
</evidence>
<dbReference type="Proteomes" id="UP000249782">
    <property type="component" value="Unassembled WGS sequence"/>
</dbReference>
<dbReference type="InterPro" id="IPR028098">
    <property type="entry name" value="Glyco_trans_4-like_N"/>
</dbReference>